<evidence type="ECO:0000313" key="2">
    <source>
        <dbReference type="EMBL" id="KAK8836330.1"/>
    </source>
</evidence>
<proteinExistence type="predicted"/>
<name>A0ABR2GPE9_9EUKA</name>
<gene>
    <name evidence="1" type="ORF">M9Y10_017054</name>
    <name evidence="2" type="ORF">M9Y10_039665</name>
</gene>
<organism evidence="1 3">
    <name type="scientific">Tritrichomonas musculus</name>
    <dbReference type="NCBI Taxonomy" id="1915356"/>
    <lineage>
        <taxon>Eukaryota</taxon>
        <taxon>Metamonada</taxon>
        <taxon>Parabasalia</taxon>
        <taxon>Tritrichomonadida</taxon>
        <taxon>Tritrichomonadidae</taxon>
        <taxon>Tritrichomonas</taxon>
    </lineage>
</organism>
<keyword evidence="3" id="KW-1185">Reference proteome</keyword>
<reference evidence="1 3" key="1">
    <citation type="submission" date="2024-04" db="EMBL/GenBank/DDBJ databases">
        <title>Tritrichomonas musculus Genome.</title>
        <authorList>
            <person name="Alves-Ferreira E."/>
            <person name="Grigg M."/>
            <person name="Lorenzi H."/>
            <person name="Galac M."/>
        </authorList>
    </citation>
    <scope>NUCLEOTIDE SEQUENCE [LARGE SCALE GENOMIC DNA]</scope>
    <source>
        <strain evidence="1 3">EAF2021</strain>
    </source>
</reference>
<sequence>IITKNIETQCDIKPKKKSTIECAFSTLESDNTFSSAQRFCVNMNYDFVSESGFYNGQKVVSQKVNEYAEESMAQARNQTTEGSLVSGDGRYPIRRNASHCSFDIIDSHRNKI</sequence>
<dbReference type="EMBL" id="JAPFFF010000204">
    <property type="protein sequence ID" value="KAK8835247.1"/>
    <property type="molecule type" value="Genomic_DNA"/>
</dbReference>
<evidence type="ECO:0000313" key="1">
    <source>
        <dbReference type="EMBL" id="KAK8835247.1"/>
    </source>
</evidence>
<accession>A0ABR2GPE9</accession>
<evidence type="ECO:0000313" key="3">
    <source>
        <dbReference type="Proteomes" id="UP001470230"/>
    </source>
</evidence>
<comment type="caution">
    <text evidence="1">The sequence shown here is derived from an EMBL/GenBank/DDBJ whole genome shotgun (WGS) entry which is preliminary data.</text>
</comment>
<feature type="non-terminal residue" evidence="1">
    <location>
        <position position="1"/>
    </location>
</feature>
<protein>
    <submittedName>
        <fullName evidence="1">Uncharacterized protein</fullName>
    </submittedName>
</protein>
<dbReference type="Proteomes" id="UP001470230">
    <property type="component" value="Unassembled WGS sequence"/>
</dbReference>
<dbReference type="EMBL" id="JAPFFF010000066">
    <property type="protein sequence ID" value="KAK8836330.1"/>
    <property type="molecule type" value="Genomic_DNA"/>
</dbReference>